<proteinExistence type="predicted"/>
<sequence length="170" mass="19792">MFQPYVFLLGPIVLLVMACNTHSTLRYPPLQQSRNMALRQRLCKPAWHFSRLFDYFSMSSFMHDLLFMPLVNCITTHHFLLSAANQLPKPNRSTRDKDTTHSHTKHNTGVYPDMQSYMHRSPIQPTSAHLHEPHPIASSSHTRRCHCTSIPKRKKKPRTSTFDVQKSLLR</sequence>
<accession>A0A9W4XGA9</accession>
<reference evidence="3" key="1">
    <citation type="submission" date="2023-01" db="EMBL/GenBank/DDBJ databases">
        <authorList>
            <person name="Van Ghelder C."/>
            <person name="Rancurel C."/>
        </authorList>
    </citation>
    <scope>NUCLEOTIDE SEQUENCE</scope>
    <source>
        <strain evidence="3">CNCM I-4278</strain>
    </source>
</reference>
<feature type="chain" id="PRO_5040910857" description="Secreted protein" evidence="2">
    <location>
        <begin position="19"/>
        <end position="170"/>
    </location>
</feature>
<gene>
    <name evidence="3" type="ORF">PDIGIT_LOCUS3860</name>
</gene>
<comment type="caution">
    <text evidence="3">The sequence shown here is derived from an EMBL/GenBank/DDBJ whole genome shotgun (WGS) entry which is preliminary data.</text>
</comment>
<evidence type="ECO:0000313" key="3">
    <source>
        <dbReference type="EMBL" id="CAI6326856.1"/>
    </source>
</evidence>
<evidence type="ECO:0000256" key="1">
    <source>
        <dbReference type="SAM" id="MobiDB-lite"/>
    </source>
</evidence>
<dbReference type="EMBL" id="CAOQHR010000002">
    <property type="protein sequence ID" value="CAI6326856.1"/>
    <property type="molecule type" value="Genomic_DNA"/>
</dbReference>
<keyword evidence="4" id="KW-1185">Reference proteome</keyword>
<dbReference type="Proteomes" id="UP001152607">
    <property type="component" value="Unassembled WGS sequence"/>
</dbReference>
<protein>
    <recommendedName>
        <fullName evidence="5">Secreted protein</fullName>
    </recommendedName>
</protein>
<evidence type="ECO:0008006" key="5">
    <source>
        <dbReference type="Google" id="ProtNLM"/>
    </source>
</evidence>
<feature type="compositionally biased region" description="Basic residues" evidence="1">
    <location>
        <begin position="141"/>
        <end position="158"/>
    </location>
</feature>
<organism evidence="3 4">
    <name type="scientific">Periconia digitata</name>
    <dbReference type="NCBI Taxonomy" id="1303443"/>
    <lineage>
        <taxon>Eukaryota</taxon>
        <taxon>Fungi</taxon>
        <taxon>Dikarya</taxon>
        <taxon>Ascomycota</taxon>
        <taxon>Pezizomycotina</taxon>
        <taxon>Dothideomycetes</taxon>
        <taxon>Pleosporomycetidae</taxon>
        <taxon>Pleosporales</taxon>
        <taxon>Massarineae</taxon>
        <taxon>Periconiaceae</taxon>
        <taxon>Periconia</taxon>
    </lineage>
</organism>
<feature type="region of interest" description="Disordered" evidence="1">
    <location>
        <begin position="87"/>
        <end position="170"/>
    </location>
</feature>
<dbReference type="AlphaFoldDB" id="A0A9W4XGA9"/>
<keyword evidence="2" id="KW-0732">Signal</keyword>
<evidence type="ECO:0000256" key="2">
    <source>
        <dbReference type="SAM" id="SignalP"/>
    </source>
</evidence>
<evidence type="ECO:0000313" key="4">
    <source>
        <dbReference type="Proteomes" id="UP001152607"/>
    </source>
</evidence>
<name>A0A9W4XGA9_9PLEO</name>
<feature type="signal peptide" evidence="2">
    <location>
        <begin position="1"/>
        <end position="18"/>
    </location>
</feature>